<organism evidence="2 3">
    <name type="scientific">Gymnopilus junonius</name>
    <name type="common">Spectacular rustgill mushroom</name>
    <name type="synonym">Gymnopilus spectabilis subsp. junonius</name>
    <dbReference type="NCBI Taxonomy" id="109634"/>
    <lineage>
        <taxon>Eukaryota</taxon>
        <taxon>Fungi</taxon>
        <taxon>Dikarya</taxon>
        <taxon>Basidiomycota</taxon>
        <taxon>Agaricomycotina</taxon>
        <taxon>Agaricomycetes</taxon>
        <taxon>Agaricomycetidae</taxon>
        <taxon>Agaricales</taxon>
        <taxon>Agaricineae</taxon>
        <taxon>Hymenogastraceae</taxon>
        <taxon>Gymnopilus</taxon>
    </lineage>
</organism>
<name>A0A9P5NS70_GYMJU</name>
<keyword evidence="3" id="KW-1185">Reference proteome</keyword>
<sequence length="161" mass="17930">MASNVSFFQGASNVSITGGSFSVHNGNKTVYDNSRHHSNINSGNTTIRRTQDAYNNYSTNLDNVDPRQIPRLQRTSQRDQGRSDTRTFQEYIPPQAPNPILHPQYLPPGSRTQNYDSLNTTHNDVRNVRNNYSTNYGVRPANARHGSAIDPAPSPQSKTDG</sequence>
<protein>
    <submittedName>
        <fullName evidence="2">Uncharacterized protein</fullName>
    </submittedName>
</protein>
<evidence type="ECO:0000256" key="1">
    <source>
        <dbReference type="SAM" id="MobiDB-lite"/>
    </source>
</evidence>
<proteinExistence type="predicted"/>
<feature type="compositionally biased region" description="Basic and acidic residues" evidence="1">
    <location>
        <begin position="76"/>
        <end position="87"/>
    </location>
</feature>
<feature type="region of interest" description="Disordered" evidence="1">
    <location>
        <begin position="56"/>
        <end position="161"/>
    </location>
</feature>
<reference evidence="2" key="1">
    <citation type="submission" date="2020-11" db="EMBL/GenBank/DDBJ databases">
        <authorList>
            <consortium name="DOE Joint Genome Institute"/>
            <person name="Ahrendt S."/>
            <person name="Riley R."/>
            <person name="Andreopoulos W."/>
            <person name="LaButti K."/>
            <person name="Pangilinan J."/>
            <person name="Ruiz-duenas F.J."/>
            <person name="Barrasa J.M."/>
            <person name="Sanchez-Garcia M."/>
            <person name="Camarero S."/>
            <person name="Miyauchi S."/>
            <person name="Serrano A."/>
            <person name="Linde D."/>
            <person name="Babiker R."/>
            <person name="Drula E."/>
            <person name="Ayuso-Fernandez I."/>
            <person name="Pacheco R."/>
            <person name="Padilla G."/>
            <person name="Ferreira P."/>
            <person name="Barriuso J."/>
            <person name="Kellner H."/>
            <person name="Castanera R."/>
            <person name="Alfaro M."/>
            <person name="Ramirez L."/>
            <person name="Pisabarro A.G."/>
            <person name="Kuo A."/>
            <person name="Tritt A."/>
            <person name="Lipzen A."/>
            <person name="He G."/>
            <person name="Yan M."/>
            <person name="Ng V."/>
            <person name="Cullen D."/>
            <person name="Martin F."/>
            <person name="Rosso M.-N."/>
            <person name="Henrissat B."/>
            <person name="Hibbett D."/>
            <person name="Martinez A.T."/>
            <person name="Grigoriev I.V."/>
        </authorList>
    </citation>
    <scope>NUCLEOTIDE SEQUENCE</scope>
    <source>
        <strain evidence="2">AH 44721</strain>
    </source>
</reference>
<dbReference type="EMBL" id="JADNYJ010000016">
    <property type="protein sequence ID" value="KAF8907091.1"/>
    <property type="molecule type" value="Genomic_DNA"/>
</dbReference>
<evidence type="ECO:0000313" key="3">
    <source>
        <dbReference type="Proteomes" id="UP000724874"/>
    </source>
</evidence>
<evidence type="ECO:0000313" key="2">
    <source>
        <dbReference type="EMBL" id="KAF8907091.1"/>
    </source>
</evidence>
<dbReference type="AlphaFoldDB" id="A0A9P5NS70"/>
<dbReference type="OrthoDB" id="2985906at2759"/>
<comment type="caution">
    <text evidence="2">The sequence shown here is derived from an EMBL/GenBank/DDBJ whole genome shotgun (WGS) entry which is preliminary data.</text>
</comment>
<gene>
    <name evidence="2" type="ORF">CPB84DRAFT_1769475</name>
</gene>
<dbReference type="Proteomes" id="UP000724874">
    <property type="component" value="Unassembled WGS sequence"/>
</dbReference>
<feature type="compositionally biased region" description="Polar residues" evidence="1">
    <location>
        <begin position="110"/>
        <end position="136"/>
    </location>
</feature>
<accession>A0A9P5NS70</accession>